<sequence length="418" mass="47694">MPKSTNWAWAVAIGAGSVLAITSLSQGRDEPRPATAPAPKEVPPNEAWLPKKIEYQKGKDPIIDGTVPSAFPDLVFVPPKWDGKYEHHEVFLKDLEAAYDRLLPRLRGSIVLKINTTDDELQRLLKGRLNQGVLEHCDFIAIENMPFRSGPKLSPLPFFECLKGIQDTALELWPGRPQELVPWLKELVTIAKDRERHMRFRVEAGALPPQFFHYSVRHRLKAETELWKVTNVNAQRDEATAPKDAARAKPTDGEWLADKKRPPSLFPDIVLPPPDKNDRDRKIRRAQFAKLCPRLTGNTGLKIEDGDSTLQKLLKARLHQGALEIHQLWDGAWEQGFQMVNTRSDCLNDMLAVLVELWGKGPKQLIPWLEELLVEAKEFERRMQLRADIGAVWQHELNQATRHRLKVEGELWKAKNAK</sequence>
<dbReference type="RefSeq" id="WP_210656995.1">
    <property type="nucleotide sequence ID" value="NZ_JAGKQQ010000001.1"/>
</dbReference>
<organism evidence="2 3">
    <name type="scientific">Gemmata palustris</name>
    <dbReference type="NCBI Taxonomy" id="2822762"/>
    <lineage>
        <taxon>Bacteria</taxon>
        <taxon>Pseudomonadati</taxon>
        <taxon>Planctomycetota</taxon>
        <taxon>Planctomycetia</taxon>
        <taxon>Gemmatales</taxon>
        <taxon>Gemmataceae</taxon>
        <taxon>Gemmata</taxon>
    </lineage>
</organism>
<keyword evidence="3" id="KW-1185">Reference proteome</keyword>
<feature type="region of interest" description="Disordered" evidence="1">
    <location>
        <begin position="238"/>
        <end position="279"/>
    </location>
</feature>
<evidence type="ECO:0000313" key="2">
    <source>
        <dbReference type="EMBL" id="MBP3957692.1"/>
    </source>
</evidence>
<comment type="caution">
    <text evidence="2">The sequence shown here is derived from an EMBL/GenBank/DDBJ whole genome shotgun (WGS) entry which is preliminary data.</text>
</comment>
<protein>
    <submittedName>
        <fullName evidence="2">Uncharacterized protein</fullName>
    </submittedName>
</protein>
<dbReference type="Proteomes" id="UP000676565">
    <property type="component" value="Unassembled WGS sequence"/>
</dbReference>
<feature type="region of interest" description="Disordered" evidence="1">
    <location>
        <begin position="25"/>
        <end position="45"/>
    </location>
</feature>
<evidence type="ECO:0000256" key="1">
    <source>
        <dbReference type="SAM" id="MobiDB-lite"/>
    </source>
</evidence>
<evidence type="ECO:0000313" key="3">
    <source>
        <dbReference type="Proteomes" id="UP000676565"/>
    </source>
</evidence>
<feature type="compositionally biased region" description="Basic and acidic residues" evidence="1">
    <location>
        <begin position="238"/>
        <end position="261"/>
    </location>
</feature>
<dbReference type="EMBL" id="JAGKQQ010000001">
    <property type="protein sequence ID" value="MBP3957692.1"/>
    <property type="molecule type" value="Genomic_DNA"/>
</dbReference>
<accession>A0ABS5BVD3</accession>
<reference evidence="2 3" key="1">
    <citation type="submission" date="2021-04" db="EMBL/GenBank/DDBJ databases">
        <authorList>
            <person name="Ivanova A."/>
        </authorList>
    </citation>
    <scope>NUCLEOTIDE SEQUENCE [LARGE SCALE GENOMIC DNA]</scope>
    <source>
        <strain evidence="2 3">G18</strain>
    </source>
</reference>
<proteinExistence type="predicted"/>
<name>A0ABS5BVD3_9BACT</name>
<gene>
    <name evidence="2" type="ORF">J8F10_20775</name>
</gene>